<feature type="transmembrane region" description="Helical" evidence="2">
    <location>
        <begin position="12"/>
        <end position="32"/>
    </location>
</feature>
<dbReference type="AlphaFoldDB" id="A0A495JUX4"/>
<sequence length="110" mass="11755">MHRPSNHPDTGSGWSTLLAYLKGLALMPLLVYRTEQHMATAAEQINELSTKLDDLIADVRAALATLTEERENLTETGQAALDSLNAKVAAFDAEIGDADGSENPPVEPPA</sequence>
<keyword evidence="2" id="KW-0472">Membrane</keyword>
<dbReference type="Proteomes" id="UP000277671">
    <property type="component" value="Unassembled WGS sequence"/>
</dbReference>
<keyword evidence="2" id="KW-0812">Transmembrane</keyword>
<comment type="caution">
    <text evidence="3">The sequence shown here is derived from an EMBL/GenBank/DDBJ whole genome shotgun (WGS) entry which is preliminary data.</text>
</comment>
<dbReference type="EMBL" id="RBKT01000001">
    <property type="protein sequence ID" value="RKR92793.1"/>
    <property type="molecule type" value="Genomic_DNA"/>
</dbReference>
<evidence type="ECO:0000256" key="2">
    <source>
        <dbReference type="SAM" id="Phobius"/>
    </source>
</evidence>
<protein>
    <submittedName>
        <fullName evidence="3">Uncharacterized protein</fullName>
    </submittedName>
</protein>
<evidence type="ECO:0000256" key="1">
    <source>
        <dbReference type="SAM" id="Coils"/>
    </source>
</evidence>
<proteinExistence type="predicted"/>
<evidence type="ECO:0000313" key="4">
    <source>
        <dbReference type="Proteomes" id="UP000277671"/>
    </source>
</evidence>
<evidence type="ECO:0000313" key="3">
    <source>
        <dbReference type="EMBL" id="RKR92793.1"/>
    </source>
</evidence>
<accession>A0A495JUX4</accession>
<gene>
    <name evidence="3" type="ORF">BDK92_7275</name>
</gene>
<organism evidence="3 4">
    <name type="scientific">Micromonospora pisi</name>
    <dbReference type="NCBI Taxonomy" id="589240"/>
    <lineage>
        <taxon>Bacteria</taxon>
        <taxon>Bacillati</taxon>
        <taxon>Actinomycetota</taxon>
        <taxon>Actinomycetes</taxon>
        <taxon>Micromonosporales</taxon>
        <taxon>Micromonosporaceae</taxon>
        <taxon>Micromonospora</taxon>
    </lineage>
</organism>
<keyword evidence="4" id="KW-1185">Reference proteome</keyword>
<keyword evidence="2" id="KW-1133">Transmembrane helix</keyword>
<keyword evidence="1" id="KW-0175">Coiled coil</keyword>
<reference evidence="3 4" key="1">
    <citation type="submission" date="2018-10" db="EMBL/GenBank/DDBJ databases">
        <title>Sequencing the genomes of 1000 actinobacteria strains.</title>
        <authorList>
            <person name="Klenk H.-P."/>
        </authorList>
    </citation>
    <scope>NUCLEOTIDE SEQUENCE [LARGE SCALE GENOMIC DNA]</scope>
    <source>
        <strain evidence="3 4">DSM 45175</strain>
    </source>
</reference>
<feature type="coiled-coil region" evidence="1">
    <location>
        <begin position="38"/>
        <end position="76"/>
    </location>
</feature>
<name>A0A495JUX4_9ACTN</name>